<evidence type="ECO:0000313" key="15">
    <source>
        <dbReference type="Proteomes" id="UP000238563"/>
    </source>
</evidence>
<comment type="caution">
    <text evidence="14">The sequence shown here is derived from an EMBL/GenBank/DDBJ whole genome shotgun (WGS) entry which is preliminary data.</text>
</comment>
<feature type="transmembrane region" description="Helical" evidence="11">
    <location>
        <begin position="12"/>
        <end position="39"/>
    </location>
</feature>
<dbReference type="SUPFAM" id="SSF47384">
    <property type="entry name" value="Homodimeric domain of signal transducing histidine kinase"/>
    <property type="match status" value="1"/>
</dbReference>
<comment type="subcellular location">
    <subcellularLocation>
        <location evidence="2">Membrane</location>
        <topology evidence="2">Multi-pass membrane protein</topology>
    </subcellularLocation>
</comment>
<keyword evidence="10 11" id="KW-0472">Membrane</keyword>
<dbReference type="Pfam" id="PF00512">
    <property type="entry name" value="HisKA"/>
    <property type="match status" value="1"/>
</dbReference>
<gene>
    <name evidence="14" type="ORF">C5750_12215</name>
</gene>
<organism evidence="14 15">
    <name type="scientific">Phyllobacterium myrsinacearum</name>
    <dbReference type="NCBI Taxonomy" id="28101"/>
    <lineage>
        <taxon>Bacteria</taxon>
        <taxon>Pseudomonadati</taxon>
        <taxon>Pseudomonadota</taxon>
        <taxon>Alphaproteobacteria</taxon>
        <taxon>Hyphomicrobiales</taxon>
        <taxon>Phyllobacteriaceae</taxon>
        <taxon>Phyllobacterium</taxon>
    </lineage>
</organism>
<feature type="domain" description="Histidine kinase" evidence="12">
    <location>
        <begin position="276"/>
        <end position="476"/>
    </location>
</feature>
<keyword evidence="7 14" id="KW-0418">Kinase</keyword>
<evidence type="ECO:0000259" key="13">
    <source>
        <dbReference type="PROSITE" id="PS50885"/>
    </source>
</evidence>
<dbReference type="OrthoDB" id="9809329at2"/>
<name>A0A2S9JJA1_9HYPH</name>
<accession>A0A2S9JJA1</accession>
<evidence type="ECO:0000256" key="2">
    <source>
        <dbReference type="ARBA" id="ARBA00004141"/>
    </source>
</evidence>
<dbReference type="InterPro" id="IPR050428">
    <property type="entry name" value="TCS_sensor_his_kinase"/>
</dbReference>
<protein>
    <recommendedName>
        <fullName evidence="3">histidine kinase</fullName>
        <ecNumber evidence="3">2.7.13.3</ecNumber>
    </recommendedName>
</protein>
<dbReference type="Proteomes" id="UP000238563">
    <property type="component" value="Unassembled WGS sequence"/>
</dbReference>
<dbReference type="InterPro" id="IPR005467">
    <property type="entry name" value="His_kinase_dom"/>
</dbReference>
<dbReference type="AlphaFoldDB" id="A0A2S9JJA1"/>
<evidence type="ECO:0000256" key="6">
    <source>
        <dbReference type="ARBA" id="ARBA00022692"/>
    </source>
</evidence>
<feature type="transmembrane region" description="Helical" evidence="11">
    <location>
        <begin position="179"/>
        <end position="208"/>
    </location>
</feature>
<dbReference type="PROSITE" id="PS50885">
    <property type="entry name" value="HAMP"/>
    <property type="match status" value="1"/>
</dbReference>
<evidence type="ECO:0000256" key="4">
    <source>
        <dbReference type="ARBA" id="ARBA00022553"/>
    </source>
</evidence>
<dbReference type="GO" id="GO:0005886">
    <property type="term" value="C:plasma membrane"/>
    <property type="evidence" value="ECO:0007669"/>
    <property type="project" value="TreeGrafter"/>
</dbReference>
<evidence type="ECO:0000256" key="1">
    <source>
        <dbReference type="ARBA" id="ARBA00000085"/>
    </source>
</evidence>
<evidence type="ECO:0000256" key="11">
    <source>
        <dbReference type="SAM" id="Phobius"/>
    </source>
</evidence>
<sequence>MKKIRPRSLQWVLVRRLILLQAATLLIFIGLFTLVLWVANPRLLIDNEAAVAILKSAIDRDANGKLIVHETQELKTFLQEFPKLWYIARDTNGQAVQRGDIPIGYGNDTSDLLKAVDHATLGFREGDLRPEAVVSKIDTKAGPIQVITSTRASRDENEGLEVNIDMQVDMARNPDGTTAWIRVIPVLIIVIIALLLPIIIVMGVTTLVTTPAVVRRSLAGLVATASQAGRIDINNRAMQLPIEQVPLEITPLVQAFNHALARLGQGYDQHNRFLTDAAHELRTPIAILRTRAELLTEDPQSARLLQDIERLSHLAQQLLDRQLLDQPVGPGEVVDLVELTGQIVADFAPLAIAAGYDLSFEPASKSVHAQVNALQIEQAVANLIRNAIEHCDGKGTITVLVDEAGGIEVRDEGPGIPEEEHEHVFEPFYRLRPRSSGAGLGLNLTRQIARLHGGRVDILTGPWRGARIRLELPLYKPA</sequence>
<dbReference type="InterPro" id="IPR003594">
    <property type="entry name" value="HATPase_dom"/>
</dbReference>
<evidence type="ECO:0000256" key="10">
    <source>
        <dbReference type="ARBA" id="ARBA00023136"/>
    </source>
</evidence>
<dbReference type="Gene3D" id="1.10.287.130">
    <property type="match status" value="1"/>
</dbReference>
<dbReference type="SMART" id="SM00387">
    <property type="entry name" value="HATPase_c"/>
    <property type="match status" value="1"/>
</dbReference>
<keyword evidence="8 11" id="KW-1133">Transmembrane helix</keyword>
<evidence type="ECO:0000313" key="14">
    <source>
        <dbReference type="EMBL" id="PRD53157.1"/>
    </source>
</evidence>
<dbReference type="PROSITE" id="PS50109">
    <property type="entry name" value="HIS_KIN"/>
    <property type="match status" value="1"/>
</dbReference>
<keyword evidence="6 11" id="KW-0812">Transmembrane</keyword>
<dbReference type="InterPro" id="IPR036890">
    <property type="entry name" value="HATPase_C_sf"/>
</dbReference>
<dbReference type="PANTHER" id="PTHR45436">
    <property type="entry name" value="SENSOR HISTIDINE KINASE YKOH"/>
    <property type="match status" value="1"/>
</dbReference>
<dbReference type="RefSeq" id="WP_105734163.1">
    <property type="nucleotide sequence ID" value="NZ_PVBT01000003.1"/>
</dbReference>
<dbReference type="EMBL" id="PVBT01000003">
    <property type="protein sequence ID" value="PRD53157.1"/>
    <property type="molecule type" value="Genomic_DNA"/>
</dbReference>
<dbReference type="CDD" id="cd00082">
    <property type="entry name" value="HisKA"/>
    <property type="match status" value="1"/>
</dbReference>
<keyword evidence="15" id="KW-1185">Reference proteome</keyword>
<proteinExistence type="predicted"/>
<keyword evidence="4" id="KW-0597">Phosphoprotein</keyword>
<dbReference type="InterPro" id="IPR004358">
    <property type="entry name" value="Sig_transdc_His_kin-like_C"/>
</dbReference>
<dbReference type="GO" id="GO:0000155">
    <property type="term" value="F:phosphorelay sensor kinase activity"/>
    <property type="evidence" value="ECO:0007669"/>
    <property type="project" value="InterPro"/>
</dbReference>
<reference evidence="14 15" key="1">
    <citation type="submission" date="2018-02" db="EMBL/GenBank/DDBJ databases">
        <title>The draft genome of Phyllobacterium myrsinacearum DSM5892.</title>
        <authorList>
            <person name="Li L."/>
            <person name="Liu L."/>
            <person name="Zhang X."/>
            <person name="Wang T."/>
        </authorList>
    </citation>
    <scope>NUCLEOTIDE SEQUENCE [LARGE SCALE GENOMIC DNA]</scope>
    <source>
        <strain evidence="14 15">DSM 5892</strain>
    </source>
</reference>
<dbReference type="Pfam" id="PF02518">
    <property type="entry name" value="HATPase_c"/>
    <property type="match status" value="1"/>
</dbReference>
<evidence type="ECO:0000256" key="3">
    <source>
        <dbReference type="ARBA" id="ARBA00012438"/>
    </source>
</evidence>
<dbReference type="SUPFAM" id="SSF55874">
    <property type="entry name" value="ATPase domain of HSP90 chaperone/DNA topoisomerase II/histidine kinase"/>
    <property type="match status" value="1"/>
</dbReference>
<evidence type="ECO:0000259" key="12">
    <source>
        <dbReference type="PROSITE" id="PS50109"/>
    </source>
</evidence>
<evidence type="ECO:0000256" key="7">
    <source>
        <dbReference type="ARBA" id="ARBA00022777"/>
    </source>
</evidence>
<evidence type="ECO:0000256" key="9">
    <source>
        <dbReference type="ARBA" id="ARBA00023012"/>
    </source>
</evidence>
<keyword evidence="5" id="KW-0808">Transferase</keyword>
<dbReference type="InterPro" id="IPR003660">
    <property type="entry name" value="HAMP_dom"/>
</dbReference>
<dbReference type="SMART" id="SM00388">
    <property type="entry name" value="HisKA"/>
    <property type="match status" value="1"/>
</dbReference>
<evidence type="ECO:0000256" key="5">
    <source>
        <dbReference type="ARBA" id="ARBA00022679"/>
    </source>
</evidence>
<dbReference type="InterPro" id="IPR036097">
    <property type="entry name" value="HisK_dim/P_sf"/>
</dbReference>
<dbReference type="InterPro" id="IPR003661">
    <property type="entry name" value="HisK_dim/P_dom"/>
</dbReference>
<dbReference type="CDD" id="cd00075">
    <property type="entry name" value="HATPase"/>
    <property type="match status" value="1"/>
</dbReference>
<dbReference type="Gene3D" id="3.30.565.10">
    <property type="entry name" value="Histidine kinase-like ATPase, C-terminal domain"/>
    <property type="match status" value="1"/>
</dbReference>
<dbReference type="PANTHER" id="PTHR45436:SF15">
    <property type="entry name" value="SENSOR HISTIDINE KINASE CUSS"/>
    <property type="match status" value="1"/>
</dbReference>
<dbReference type="EC" id="2.7.13.3" evidence="3"/>
<evidence type="ECO:0000256" key="8">
    <source>
        <dbReference type="ARBA" id="ARBA00022989"/>
    </source>
</evidence>
<dbReference type="PRINTS" id="PR00344">
    <property type="entry name" value="BCTRLSENSOR"/>
</dbReference>
<keyword evidence="9" id="KW-0902">Two-component regulatory system</keyword>
<comment type="catalytic activity">
    <reaction evidence="1">
        <text>ATP + protein L-histidine = ADP + protein N-phospho-L-histidine.</text>
        <dbReference type="EC" id="2.7.13.3"/>
    </reaction>
</comment>
<feature type="domain" description="HAMP" evidence="13">
    <location>
        <begin position="215"/>
        <end position="268"/>
    </location>
</feature>